<keyword evidence="1" id="KW-0175">Coiled coil</keyword>
<keyword evidence="4" id="KW-1185">Reference proteome</keyword>
<dbReference type="EMBL" id="KZ559537">
    <property type="protein sequence ID" value="PLN81378.1"/>
    <property type="molecule type" value="Genomic_DNA"/>
</dbReference>
<evidence type="ECO:0000256" key="2">
    <source>
        <dbReference type="SAM" id="MobiDB-lite"/>
    </source>
</evidence>
<evidence type="ECO:0000313" key="4">
    <source>
        <dbReference type="Proteomes" id="UP000235023"/>
    </source>
</evidence>
<name>A0A2J5HVN1_9EURO</name>
<feature type="coiled-coil region" evidence="1">
    <location>
        <begin position="203"/>
        <end position="230"/>
    </location>
</feature>
<evidence type="ECO:0000313" key="3">
    <source>
        <dbReference type="EMBL" id="PLN81378.1"/>
    </source>
</evidence>
<organism evidence="3 4">
    <name type="scientific">Aspergillus taichungensis</name>
    <dbReference type="NCBI Taxonomy" id="482145"/>
    <lineage>
        <taxon>Eukaryota</taxon>
        <taxon>Fungi</taxon>
        <taxon>Dikarya</taxon>
        <taxon>Ascomycota</taxon>
        <taxon>Pezizomycotina</taxon>
        <taxon>Eurotiomycetes</taxon>
        <taxon>Eurotiomycetidae</taxon>
        <taxon>Eurotiales</taxon>
        <taxon>Aspergillaceae</taxon>
        <taxon>Aspergillus</taxon>
        <taxon>Aspergillus subgen. Circumdati</taxon>
    </lineage>
</organism>
<protein>
    <submittedName>
        <fullName evidence="3">Uncharacterized protein</fullName>
    </submittedName>
</protein>
<accession>A0A2J5HVN1</accession>
<proteinExistence type="predicted"/>
<reference evidence="4" key="1">
    <citation type="submission" date="2017-12" db="EMBL/GenBank/DDBJ databases">
        <authorList>
            <consortium name="DOE Joint Genome Institute"/>
            <person name="Mondo S.J."/>
            <person name="Kjaerbolling I."/>
            <person name="Vesth T.C."/>
            <person name="Frisvad J.C."/>
            <person name="Nybo J.L."/>
            <person name="Theobald S."/>
            <person name="Kuo A."/>
            <person name="Bowyer P."/>
            <person name="Matsuda Y."/>
            <person name="Lyhne E.K."/>
            <person name="Kogle M.E."/>
            <person name="Clum A."/>
            <person name="Lipzen A."/>
            <person name="Salamov A."/>
            <person name="Ngan C.Y."/>
            <person name="Daum C."/>
            <person name="Chiniquy J."/>
            <person name="Barry K."/>
            <person name="LaButti K."/>
            <person name="Haridas S."/>
            <person name="Simmons B.A."/>
            <person name="Magnuson J.K."/>
            <person name="Mortensen U.H."/>
            <person name="Larsen T.O."/>
            <person name="Grigoriev I.V."/>
            <person name="Baker S.E."/>
            <person name="Andersen M.R."/>
            <person name="Nordberg H.P."/>
            <person name="Cantor M.N."/>
            <person name="Hua S.X."/>
        </authorList>
    </citation>
    <scope>NUCLEOTIDE SEQUENCE [LARGE SCALE GENOMIC DNA]</scope>
    <source>
        <strain evidence="4">IBT 19404</strain>
    </source>
</reference>
<dbReference type="Proteomes" id="UP000235023">
    <property type="component" value="Unassembled WGS sequence"/>
</dbReference>
<dbReference type="AlphaFoldDB" id="A0A2J5HVN1"/>
<sequence>MAHRGTSEPNHAAAHIPPFARPLAPYIRTRQETLRIRQALTIYLRSLITFADDDVDRPDRHAQSHLSLCVPHEAVVDVKRIPPDVSGLRREYLEALRANVAARKEYQSLCEGKAAGSAPATSETPKPDSTLELQAYLRLLRDRRQHAKLRVFQHHLQQIKAREMVKPEDFERTDGKERLVVPEDWTQDEQSGARPEGDIEGLLHNLERAVVRAKSQLDREKRLFEELKARHDARENPDDTDPAVKLAALQRTRDELVQWVEQKLTTAGSSEDAPPQEIPPEEIEESVRLLEEQKAQVMEVYSDYVDARKRLLDAAARACQPIASASAKLPDRSPGLDKPIADSTPSLESLDALSFTSDVLLPLAKSQRALSLQKTYLAGLLGKEKSTTLRILNRLSDESHLLPEYPILARQPRFKHTATAAQKDSAKQDAVVSLAEAWAFASDAADSGNREFVEQKVLQGTETTEDAQQALQEIYSLLNQDLEETLRDADGDGQGDNDIWASEAQSTRSRTRANRSERRPKGPWSRLNGRIGVE</sequence>
<dbReference type="OrthoDB" id="5402392at2759"/>
<feature type="region of interest" description="Disordered" evidence="2">
    <location>
        <begin position="487"/>
        <end position="534"/>
    </location>
</feature>
<gene>
    <name evidence="3" type="ORF">BDW42DRAFT_168950</name>
</gene>
<evidence type="ECO:0000256" key="1">
    <source>
        <dbReference type="SAM" id="Coils"/>
    </source>
</evidence>